<dbReference type="Gene3D" id="3.90.180.10">
    <property type="entry name" value="Medium-chain alcohol dehydrogenases, catalytic domain"/>
    <property type="match status" value="1"/>
</dbReference>
<sequence>MPNQALVADPDAPGAIRLTTVADPQPGPDQVVVEVAHASANYGELRYLRYQAPGMVLGFDAAGTVVHAAADGSGPAVGSRVVAFGPGAWARRVAFGVHNVAVVPDEVDLVDAAALPMVGLTALRVLRSLGSVLGRRLLVTGASGGVGRCAVQLAALSGASVVAVSGDPDNAPALRALGAEEVVTSVDAVEGQVDGVLETVGGPTLMAAWHKLAPGGQLHSIGWASNEPVTLETNAFFALGRSKTLHSAGDVTDPAPDLALLVSLVQKGRLSPEIGWRGPWTEVATAADALFDRRIPGKIVLDVKD</sequence>
<keyword evidence="3" id="KW-1185">Reference proteome</keyword>
<gene>
    <name evidence="2" type="ORF">SAMN05443637_10231</name>
</gene>
<dbReference type="Pfam" id="PF00107">
    <property type="entry name" value="ADH_zinc_N"/>
    <property type="match status" value="1"/>
</dbReference>
<reference evidence="2 3" key="1">
    <citation type="submission" date="2016-11" db="EMBL/GenBank/DDBJ databases">
        <authorList>
            <person name="Jaros S."/>
            <person name="Januszkiewicz K."/>
            <person name="Wedrychowicz H."/>
        </authorList>
    </citation>
    <scope>NUCLEOTIDE SEQUENCE [LARGE SCALE GENOMIC DNA]</scope>
    <source>
        <strain evidence="2 3">DSM 43832</strain>
    </source>
</reference>
<accession>A0A1M6P3S3</accession>
<feature type="domain" description="Enoyl reductase (ER)" evidence="1">
    <location>
        <begin position="11"/>
        <end position="301"/>
    </location>
</feature>
<protein>
    <submittedName>
        <fullName evidence="2">NADPH:quinone reductase</fullName>
    </submittedName>
</protein>
<dbReference type="STRING" id="1848.SAMN05443637_10231"/>
<dbReference type="SMART" id="SM00829">
    <property type="entry name" value="PKS_ER"/>
    <property type="match status" value="1"/>
</dbReference>
<evidence type="ECO:0000313" key="3">
    <source>
        <dbReference type="Proteomes" id="UP000184363"/>
    </source>
</evidence>
<dbReference type="InterPro" id="IPR013154">
    <property type="entry name" value="ADH-like_N"/>
</dbReference>
<dbReference type="AlphaFoldDB" id="A0A1M6P3S3"/>
<proteinExistence type="predicted"/>
<dbReference type="InterPro" id="IPR020843">
    <property type="entry name" value="ER"/>
</dbReference>
<dbReference type="InterPro" id="IPR011032">
    <property type="entry name" value="GroES-like_sf"/>
</dbReference>
<dbReference type="InterPro" id="IPR036291">
    <property type="entry name" value="NAD(P)-bd_dom_sf"/>
</dbReference>
<dbReference type="Proteomes" id="UP000184363">
    <property type="component" value="Unassembled WGS sequence"/>
</dbReference>
<dbReference type="InterPro" id="IPR051397">
    <property type="entry name" value="Zn-ADH-like_protein"/>
</dbReference>
<dbReference type="SUPFAM" id="SSF50129">
    <property type="entry name" value="GroES-like"/>
    <property type="match status" value="1"/>
</dbReference>
<name>A0A1M6P3S3_PSETH</name>
<dbReference type="Gene3D" id="3.40.50.720">
    <property type="entry name" value="NAD(P)-binding Rossmann-like Domain"/>
    <property type="match status" value="1"/>
</dbReference>
<dbReference type="EMBL" id="FRAP01000002">
    <property type="protein sequence ID" value="SHK02578.1"/>
    <property type="molecule type" value="Genomic_DNA"/>
</dbReference>
<dbReference type="CDD" id="cd08270">
    <property type="entry name" value="MDR4"/>
    <property type="match status" value="1"/>
</dbReference>
<dbReference type="PANTHER" id="PTHR43677">
    <property type="entry name" value="SHORT-CHAIN DEHYDROGENASE/REDUCTASE"/>
    <property type="match status" value="1"/>
</dbReference>
<dbReference type="InterPro" id="IPR013149">
    <property type="entry name" value="ADH-like_C"/>
</dbReference>
<dbReference type="PANTHER" id="PTHR43677:SF4">
    <property type="entry name" value="QUINONE OXIDOREDUCTASE-LIKE PROTEIN 2"/>
    <property type="match status" value="1"/>
</dbReference>
<dbReference type="GO" id="GO:0016491">
    <property type="term" value="F:oxidoreductase activity"/>
    <property type="evidence" value="ECO:0007669"/>
    <property type="project" value="InterPro"/>
</dbReference>
<dbReference type="RefSeq" id="WP_200803734.1">
    <property type="nucleotide sequence ID" value="NZ_FRAP01000002.1"/>
</dbReference>
<dbReference type="SUPFAM" id="SSF51735">
    <property type="entry name" value="NAD(P)-binding Rossmann-fold domains"/>
    <property type="match status" value="1"/>
</dbReference>
<evidence type="ECO:0000259" key="1">
    <source>
        <dbReference type="SMART" id="SM00829"/>
    </source>
</evidence>
<organism evidence="2 3">
    <name type="scientific">Pseudonocardia thermophila</name>
    <dbReference type="NCBI Taxonomy" id="1848"/>
    <lineage>
        <taxon>Bacteria</taxon>
        <taxon>Bacillati</taxon>
        <taxon>Actinomycetota</taxon>
        <taxon>Actinomycetes</taxon>
        <taxon>Pseudonocardiales</taxon>
        <taxon>Pseudonocardiaceae</taxon>
        <taxon>Pseudonocardia</taxon>
    </lineage>
</organism>
<evidence type="ECO:0000313" key="2">
    <source>
        <dbReference type="EMBL" id="SHK02578.1"/>
    </source>
</evidence>
<dbReference type="Pfam" id="PF08240">
    <property type="entry name" value="ADH_N"/>
    <property type="match status" value="1"/>
</dbReference>